<gene>
    <name evidence="2" type="primary">Acey_s0246.g10</name>
    <name evidence="2" type="ORF">Y032_0246g10</name>
</gene>
<protein>
    <submittedName>
        <fullName evidence="2">Uncharacterized protein</fullName>
    </submittedName>
</protein>
<evidence type="ECO:0000313" key="2">
    <source>
        <dbReference type="EMBL" id="EYB88448.1"/>
    </source>
</evidence>
<dbReference type="InterPro" id="IPR001584">
    <property type="entry name" value="Integrase_cat-core"/>
</dbReference>
<name>A0A016SCM6_9BILA</name>
<proteinExistence type="predicted"/>
<dbReference type="Gene3D" id="3.30.420.10">
    <property type="entry name" value="Ribonuclease H-like superfamily/Ribonuclease H"/>
    <property type="match status" value="1"/>
</dbReference>
<dbReference type="InterPro" id="IPR040676">
    <property type="entry name" value="DUF5641"/>
</dbReference>
<dbReference type="GO" id="GO:0015074">
    <property type="term" value="P:DNA integration"/>
    <property type="evidence" value="ECO:0007669"/>
    <property type="project" value="InterPro"/>
</dbReference>
<dbReference type="PANTHER" id="PTHR47331">
    <property type="entry name" value="PHD-TYPE DOMAIN-CONTAINING PROTEIN"/>
    <property type="match status" value="1"/>
</dbReference>
<dbReference type="InterPro" id="IPR036397">
    <property type="entry name" value="RNaseH_sf"/>
</dbReference>
<evidence type="ECO:0000256" key="1">
    <source>
        <dbReference type="SAM" id="MobiDB-lite"/>
    </source>
</evidence>
<dbReference type="SUPFAM" id="SSF53098">
    <property type="entry name" value="Ribonuclease H-like"/>
    <property type="match status" value="1"/>
</dbReference>
<dbReference type="OrthoDB" id="5871302at2759"/>
<dbReference type="EMBL" id="JARK01001582">
    <property type="protein sequence ID" value="EYB88448.1"/>
    <property type="molecule type" value="Genomic_DNA"/>
</dbReference>
<organism evidence="2 3">
    <name type="scientific">Ancylostoma ceylanicum</name>
    <dbReference type="NCBI Taxonomy" id="53326"/>
    <lineage>
        <taxon>Eukaryota</taxon>
        <taxon>Metazoa</taxon>
        <taxon>Ecdysozoa</taxon>
        <taxon>Nematoda</taxon>
        <taxon>Chromadorea</taxon>
        <taxon>Rhabditida</taxon>
        <taxon>Rhabditina</taxon>
        <taxon>Rhabditomorpha</taxon>
        <taxon>Strongyloidea</taxon>
        <taxon>Ancylostomatidae</taxon>
        <taxon>Ancylostomatinae</taxon>
        <taxon>Ancylostoma</taxon>
    </lineage>
</organism>
<feature type="region of interest" description="Disordered" evidence="1">
    <location>
        <begin position="316"/>
        <end position="336"/>
    </location>
</feature>
<reference evidence="3" key="1">
    <citation type="journal article" date="2015" name="Nat. Genet.">
        <title>The genome and transcriptome of the zoonotic hookworm Ancylostoma ceylanicum identify infection-specific gene families.</title>
        <authorList>
            <person name="Schwarz E.M."/>
            <person name="Hu Y."/>
            <person name="Antoshechkin I."/>
            <person name="Miller M.M."/>
            <person name="Sternberg P.W."/>
            <person name="Aroian R.V."/>
        </authorList>
    </citation>
    <scope>NUCLEOTIDE SEQUENCE</scope>
    <source>
        <strain evidence="3">HY135</strain>
    </source>
</reference>
<keyword evidence="3" id="KW-1185">Reference proteome</keyword>
<dbReference type="STRING" id="53326.A0A016SCM6"/>
<dbReference type="Proteomes" id="UP000024635">
    <property type="component" value="Unassembled WGS sequence"/>
</dbReference>
<evidence type="ECO:0000313" key="3">
    <source>
        <dbReference type="Proteomes" id="UP000024635"/>
    </source>
</evidence>
<dbReference type="AlphaFoldDB" id="A0A016SCM6"/>
<dbReference type="InterPro" id="IPR012337">
    <property type="entry name" value="RNaseH-like_sf"/>
</dbReference>
<dbReference type="GO" id="GO:0003676">
    <property type="term" value="F:nucleic acid binding"/>
    <property type="evidence" value="ECO:0007669"/>
    <property type="project" value="InterPro"/>
</dbReference>
<sequence>MKRSAEEHGKCYGSIITCTVTRLIHLDVVSDQSTHAFLMMLRRFFARRGVPKSITSGNAPTFTLAESILSDLRQSAQRDASIARELSNREVAWKRITPYAPWQGGFYERLIKSVKHSLHKTLGKAILSLEELPTVIIVIEGLLNTRPLTYVSNELGNDSIVRPIDFLQKAAAHLMLISYPWTCDTEDSLDPDFVTPEQQAVLQTKRQAIDALQSSCAITEKFWKTWQDQYLTSLREKHTLQIGKKRGGILIAKTGQVVLMQDEVQPRHSWKMGIINTLVLNAHGTTREAIVRLPSGRLIRRPLKLLVPLELEGQKNEEAAERDSQENKIWKSSHNT</sequence>
<accession>A0A016SCM6</accession>
<dbReference type="Pfam" id="PF18701">
    <property type="entry name" value="DUF5641"/>
    <property type="match status" value="1"/>
</dbReference>
<dbReference type="PROSITE" id="PS50994">
    <property type="entry name" value="INTEGRASE"/>
    <property type="match status" value="1"/>
</dbReference>
<comment type="caution">
    <text evidence="2">The sequence shown here is derived from an EMBL/GenBank/DDBJ whole genome shotgun (WGS) entry which is preliminary data.</text>
</comment>
<feature type="compositionally biased region" description="Basic and acidic residues" evidence="1">
    <location>
        <begin position="316"/>
        <end position="329"/>
    </location>
</feature>